<evidence type="ECO:0000256" key="4">
    <source>
        <dbReference type="ARBA" id="ARBA00022614"/>
    </source>
</evidence>
<comment type="subcellular location">
    <subcellularLocation>
        <location evidence="1">Membrane</location>
        <topology evidence="1">Single-pass type I membrane protein</topology>
    </subcellularLocation>
</comment>
<dbReference type="InterPro" id="IPR000157">
    <property type="entry name" value="TIR_dom"/>
</dbReference>
<proteinExistence type="inferred from homology"/>
<feature type="transmembrane region" description="Helical" evidence="13">
    <location>
        <begin position="16"/>
        <end position="36"/>
    </location>
</feature>
<evidence type="ECO:0000259" key="14">
    <source>
        <dbReference type="PROSITE" id="PS50104"/>
    </source>
</evidence>
<dbReference type="GO" id="GO:0007165">
    <property type="term" value="P:signal transduction"/>
    <property type="evidence" value="ECO:0007669"/>
    <property type="project" value="InterPro"/>
</dbReference>
<evidence type="ECO:0000256" key="8">
    <source>
        <dbReference type="ARBA" id="ARBA00022859"/>
    </source>
</evidence>
<reference evidence="15" key="1">
    <citation type="submission" date="2022-08" db="UniProtKB">
        <authorList>
            <consortium name="EnsemblMetazoa"/>
        </authorList>
    </citation>
    <scope>IDENTIFICATION</scope>
    <source>
        <strain evidence="15">05x7-T-G4-1.051#20</strain>
    </source>
</reference>
<dbReference type="PRINTS" id="PR01537">
    <property type="entry name" value="INTRLKN1R1F"/>
</dbReference>
<name>A0A8W8NJY8_MAGGI</name>
<keyword evidence="7" id="KW-0677">Repeat</keyword>
<dbReference type="AlphaFoldDB" id="A0A8W8NJY8"/>
<evidence type="ECO:0000256" key="2">
    <source>
        <dbReference type="ARBA" id="ARBA00009634"/>
    </source>
</evidence>
<evidence type="ECO:0000313" key="15">
    <source>
        <dbReference type="EnsemblMetazoa" id="G6535.1:cds"/>
    </source>
</evidence>
<dbReference type="GO" id="GO:0038023">
    <property type="term" value="F:signaling receptor activity"/>
    <property type="evidence" value="ECO:0007669"/>
    <property type="project" value="TreeGrafter"/>
</dbReference>
<keyword evidence="4" id="KW-0433">Leucine-rich repeat</keyword>
<keyword evidence="8" id="KW-0391">Immunity</keyword>
<dbReference type="EnsemblMetazoa" id="G6535.1">
    <property type="protein sequence ID" value="G6535.1:cds"/>
    <property type="gene ID" value="G6535"/>
</dbReference>
<keyword evidence="9 13" id="KW-1133">Transmembrane helix</keyword>
<evidence type="ECO:0000256" key="10">
    <source>
        <dbReference type="ARBA" id="ARBA00023136"/>
    </source>
</evidence>
<dbReference type="PROSITE" id="PS50104">
    <property type="entry name" value="TIR"/>
    <property type="match status" value="1"/>
</dbReference>
<sequence length="216" mass="25237">MISKTLGKKCDDYEEIIGVVSGLFVVFFAFIIGGIIHRYRWKLRYFYYMSKWSTTTSHKSYGKVYDYDAFVSYADEEKDFVIQEMTSELEEVSDLRLCLHERDFTPGKSIGENITKAICNSRKVLCVVTENFLCSQWCMYELEMALTDNRYSRDDQSVFLIMYGGLPTDSCKIRSSIRLMSLVKENAYLEYPNDESNRAEFWNSLRLIVREAAKAE</sequence>
<keyword evidence="12" id="KW-0325">Glycoprotein</keyword>
<evidence type="ECO:0000256" key="3">
    <source>
        <dbReference type="ARBA" id="ARBA00022588"/>
    </source>
</evidence>
<keyword evidence="11" id="KW-0675">Receptor</keyword>
<dbReference type="SMART" id="SM00255">
    <property type="entry name" value="TIR"/>
    <property type="match status" value="1"/>
</dbReference>
<keyword evidence="5 13" id="KW-0812">Transmembrane</keyword>
<protein>
    <recommendedName>
        <fullName evidence="14">TIR domain-containing protein</fullName>
    </recommendedName>
</protein>
<organism evidence="15 16">
    <name type="scientific">Magallana gigas</name>
    <name type="common">Pacific oyster</name>
    <name type="synonym">Crassostrea gigas</name>
    <dbReference type="NCBI Taxonomy" id="29159"/>
    <lineage>
        <taxon>Eukaryota</taxon>
        <taxon>Metazoa</taxon>
        <taxon>Spiralia</taxon>
        <taxon>Lophotrochozoa</taxon>
        <taxon>Mollusca</taxon>
        <taxon>Bivalvia</taxon>
        <taxon>Autobranchia</taxon>
        <taxon>Pteriomorphia</taxon>
        <taxon>Ostreida</taxon>
        <taxon>Ostreoidea</taxon>
        <taxon>Ostreidae</taxon>
        <taxon>Magallana</taxon>
    </lineage>
</organism>
<feature type="domain" description="TIR" evidence="14">
    <location>
        <begin position="65"/>
        <end position="209"/>
    </location>
</feature>
<accession>A0A8W8NJY8</accession>
<dbReference type="SUPFAM" id="SSF52200">
    <property type="entry name" value="Toll/Interleukin receptor TIR domain"/>
    <property type="match status" value="1"/>
</dbReference>
<evidence type="ECO:0000256" key="5">
    <source>
        <dbReference type="ARBA" id="ARBA00022692"/>
    </source>
</evidence>
<evidence type="ECO:0000256" key="1">
    <source>
        <dbReference type="ARBA" id="ARBA00004479"/>
    </source>
</evidence>
<dbReference type="Gene3D" id="3.40.50.10140">
    <property type="entry name" value="Toll/interleukin-1 receptor homology (TIR) domain"/>
    <property type="match status" value="1"/>
</dbReference>
<evidence type="ECO:0000256" key="11">
    <source>
        <dbReference type="ARBA" id="ARBA00023170"/>
    </source>
</evidence>
<dbReference type="Pfam" id="PF01582">
    <property type="entry name" value="TIR"/>
    <property type="match status" value="1"/>
</dbReference>
<dbReference type="GO" id="GO:0045087">
    <property type="term" value="P:innate immune response"/>
    <property type="evidence" value="ECO:0007669"/>
    <property type="project" value="UniProtKB-KW"/>
</dbReference>
<evidence type="ECO:0000256" key="9">
    <source>
        <dbReference type="ARBA" id="ARBA00022989"/>
    </source>
</evidence>
<dbReference type="InterPro" id="IPR035897">
    <property type="entry name" value="Toll_tir_struct_dom_sf"/>
</dbReference>
<dbReference type="PANTHER" id="PTHR24365">
    <property type="entry name" value="TOLL-LIKE RECEPTOR"/>
    <property type="match status" value="1"/>
</dbReference>
<evidence type="ECO:0000256" key="12">
    <source>
        <dbReference type="ARBA" id="ARBA00023180"/>
    </source>
</evidence>
<evidence type="ECO:0000256" key="7">
    <source>
        <dbReference type="ARBA" id="ARBA00022737"/>
    </source>
</evidence>
<keyword evidence="3" id="KW-0399">Innate immunity</keyword>
<keyword evidence="6" id="KW-0732">Signal</keyword>
<dbReference type="GO" id="GO:0005886">
    <property type="term" value="C:plasma membrane"/>
    <property type="evidence" value="ECO:0007669"/>
    <property type="project" value="TreeGrafter"/>
</dbReference>
<dbReference type="FunFam" id="3.40.50.10140:FF:000001">
    <property type="entry name" value="Toll-like receptor 2"/>
    <property type="match status" value="1"/>
</dbReference>
<keyword evidence="10 13" id="KW-0472">Membrane</keyword>
<evidence type="ECO:0000256" key="13">
    <source>
        <dbReference type="SAM" id="Phobius"/>
    </source>
</evidence>
<dbReference type="PANTHER" id="PTHR24365:SF530">
    <property type="entry name" value="MSTPROX-RELATED"/>
    <property type="match status" value="1"/>
</dbReference>
<comment type="similarity">
    <text evidence="2">Belongs to the Toll-like receptor family.</text>
</comment>
<dbReference type="Proteomes" id="UP000005408">
    <property type="component" value="Unassembled WGS sequence"/>
</dbReference>
<evidence type="ECO:0000313" key="16">
    <source>
        <dbReference type="Proteomes" id="UP000005408"/>
    </source>
</evidence>
<keyword evidence="16" id="KW-1185">Reference proteome</keyword>
<evidence type="ECO:0000256" key="6">
    <source>
        <dbReference type="ARBA" id="ARBA00022729"/>
    </source>
</evidence>